<evidence type="ECO:0000313" key="5">
    <source>
        <dbReference type="Proteomes" id="UP000435138"/>
    </source>
</evidence>
<keyword evidence="1 4" id="KW-0808">Transferase</keyword>
<dbReference type="PROSITE" id="PS51186">
    <property type="entry name" value="GNAT"/>
    <property type="match status" value="1"/>
</dbReference>
<dbReference type="NCBIfam" id="NF007807">
    <property type="entry name" value="PRK10514.1"/>
    <property type="match status" value="1"/>
</dbReference>
<dbReference type="Pfam" id="PF13673">
    <property type="entry name" value="Acetyltransf_10"/>
    <property type="match status" value="1"/>
</dbReference>
<dbReference type="InterPro" id="IPR000182">
    <property type="entry name" value="GNAT_dom"/>
</dbReference>
<dbReference type="InterPro" id="IPR016181">
    <property type="entry name" value="Acyl_CoA_acyltransferase"/>
</dbReference>
<protein>
    <submittedName>
        <fullName evidence="4">Acetyltransferase</fullName>
    </submittedName>
</protein>
<dbReference type="GO" id="GO:0016747">
    <property type="term" value="F:acyltransferase activity, transferring groups other than amino-acyl groups"/>
    <property type="evidence" value="ECO:0007669"/>
    <property type="project" value="InterPro"/>
</dbReference>
<organism evidence="4 5">
    <name type="scientific">Endobacterium cereale</name>
    <dbReference type="NCBI Taxonomy" id="2663029"/>
    <lineage>
        <taxon>Bacteria</taxon>
        <taxon>Pseudomonadati</taxon>
        <taxon>Pseudomonadota</taxon>
        <taxon>Alphaproteobacteria</taxon>
        <taxon>Hyphomicrobiales</taxon>
        <taxon>Rhizobiaceae</taxon>
        <taxon>Endobacterium</taxon>
    </lineage>
</organism>
<reference evidence="4 5" key="1">
    <citation type="submission" date="2019-11" db="EMBL/GenBank/DDBJ databases">
        <title>Genome analysis of Rhizobacterium cereale a novel genus and species isolated from maize roots in North Spain.</title>
        <authorList>
            <person name="Menendez E."/>
            <person name="Flores-Felix J.D."/>
            <person name="Ramirez-Bahena M.-H."/>
            <person name="Igual J.M."/>
            <person name="Garcia-Fraile P."/>
            <person name="Peix A."/>
            <person name="Velazquez E."/>
        </authorList>
    </citation>
    <scope>NUCLEOTIDE SEQUENCE [LARGE SCALE GENOMIC DNA]</scope>
    <source>
        <strain evidence="4 5">RZME27</strain>
    </source>
</reference>
<evidence type="ECO:0000313" key="4">
    <source>
        <dbReference type="EMBL" id="MQY45385.1"/>
    </source>
</evidence>
<feature type="domain" description="N-acetyltransferase" evidence="3">
    <location>
        <begin position="2"/>
        <end position="144"/>
    </location>
</feature>
<dbReference type="Proteomes" id="UP000435138">
    <property type="component" value="Unassembled WGS sequence"/>
</dbReference>
<comment type="caution">
    <text evidence="4">The sequence shown here is derived from an EMBL/GenBank/DDBJ whole genome shotgun (WGS) entry which is preliminary data.</text>
</comment>
<dbReference type="CDD" id="cd04301">
    <property type="entry name" value="NAT_SF"/>
    <property type="match status" value="1"/>
</dbReference>
<evidence type="ECO:0000259" key="3">
    <source>
        <dbReference type="PROSITE" id="PS51186"/>
    </source>
</evidence>
<name>A0A6A8A2R6_9HYPH</name>
<dbReference type="RefSeq" id="WP_153352918.1">
    <property type="nucleotide sequence ID" value="NZ_JAYKOO010000006.1"/>
</dbReference>
<dbReference type="AlphaFoldDB" id="A0A6A8A2R6"/>
<proteinExistence type="predicted"/>
<keyword evidence="5" id="KW-1185">Reference proteome</keyword>
<keyword evidence="2" id="KW-0012">Acyltransferase</keyword>
<dbReference type="EMBL" id="WIXI01000031">
    <property type="protein sequence ID" value="MQY45385.1"/>
    <property type="molecule type" value="Genomic_DNA"/>
</dbReference>
<accession>A0A6A8A2R6</accession>
<dbReference type="PANTHER" id="PTHR43800">
    <property type="entry name" value="PEPTIDYL-LYSINE N-ACETYLTRANSFERASE YJAB"/>
    <property type="match status" value="1"/>
</dbReference>
<evidence type="ECO:0000256" key="1">
    <source>
        <dbReference type="ARBA" id="ARBA00022679"/>
    </source>
</evidence>
<dbReference type="Gene3D" id="3.40.630.30">
    <property type="match status" value="1"/>
</dbReference>
<dbReference type="PANTHER" id="PTHR43800:SF1">
    <property type="entry name" value="PEPTIDYL-LYSINE N-ACETYLTRANSFERASE YJAB"/>
    <property type="match status" value="1"/>
</dbReference>
<gene>
    <name evidence="4" type="ORF">GAO09_04810</name>
</gene>
<dbReference type="SUPFAM" id="SSF55729">
    <property type="entry name" value="Acyl-CoA N-acyltransferases (Nat)"/>
    <property type="match status" value="1"/>
</dbReference>
<sequence length="147" mass="16593">MFTLRASRAEDLARNFQIWFTSVQATHDFLLPKDFTEIAELVEKSYLPTGDFVVAVDADDVPHGFMGTTGNHVDALFVHATSRGQGIGRLLLHSFMETRNEVTVDVNEQSISGTGFYKVLGFEQQARSDTDSEGRPYPLLHMLWRRV</sequence>
<evidence type="ECO:0000256" key="2">
    <source>
        <dbReference type="ARBA" id="ARBA00023315"/>
    </source>
</evidence>